<proteinExistence type="predicted"/>
<gene>
    <name evidence="2" type="ORF">LCGC14_1789880</name>
</gene>
<evidence type="ECO:0000313" key="2">
    <source>
        <dbReference type="EMBL" id="KKM01891.1"/>
    </source>
</evidence>
<name>A0A0F9J7Q5_9ZZZZ</name>
<feature type="compositionally biased region" description="Basic and acidic residues" evidence="1">
    <location>
        <begin position="61"/>
        <end position="88"/>
    </location>
</feature>
<comment type="caution">
    <text evidence="2">The sequence shown here is derived from an EMBL/GenBank/DDBJ whole genome shotgun (WGS) entry which is preliminary data.</text>
</comment>
<accession>A0A0F9J7Q5</accession>
<sequence>MSLKDATTINGFKFRSWLKDGYWSDPFKPFDFWSRTFLQEGTEIIEATSIKDMVTEIKKGDKKFKESSLSDESKKQFKKEKIDTKIESDQGEGVQ</sequence>
<dbReference type="AlphaFoldDB" id="A0A0F9J7Q5"/>
<organism evidence="2">
    <name type="scientific">marine sediment metagenome</name>
    <dbReference type="NCBI Taxonomy" id="412755"/>
    <lineage>
        <taxon>unclassified sequences</taxon>
        <taxon>metagenomes</taxon>
        <taxon>ecological metagenomes</taxon>
    </lineage>
</organism>
<reference evidence="2" key="1">
    <citation type="journal article" date="2015" name="Nature">
        <title>Complex archaea that bridge the gap between prokaryotes and eukaryotes.</title>
        <authorList>
            <person name="Spang A."/>
            <person name="Saw J.H."/>
            <person name="Jorgensen S.L."/>
            <person name="Zaremba-Niedzwiedzka K."/>
            <person name="Martijn J."/>
            <person name="Lind A.E."/>
            <person name="van Eijk R."/>
            <person name="Schleper C."/>
            <person name="Guy L."/>
            <person name="Ettema T.J."/>
        </authorList>
    </citation>
    <scope>NUCLEOTIDE SEQUENCE</scope>
</reference>
<dbReference type="EMBL" id="LAZR01017073">
    <property type="protein sequence ID" value="KKM01891.1"/>
    <property type="molecule type" value="Genomic_DNA"/>
</dbReference>
<protein>
    <submittedName>
        <fullName evidence="2">Uncharacterized protein</fullName>
    </submittedName>
</protein>
<evidence type="ECO:0000256" key="1">
    <source>
        <dbReference type="SAM" id="MobiDB-lite"/>
    </source>
</evidence>
<feature type="region of interest" description="Disordered" evidence="1">
    <location>
        <begin position="61"/>
        <end position="95"/>
    </location>
</feature>